<keyword evidence="5 16" id="KW-0820">tRNA-binding</keyword>
<comment type="similarity">
    <text evidence="2 15">Belongs to the phenylalanyl-tRNA synthetase beta subunit family. Type 1 subfamily.</text>
</comment>
<dbReference type="InterPro" id="IPR012340">
    <property type="entry name" value="NA-bd_OB-fold"/>
</dbReference>
<evidence type="ECO:0000256" key="10">
    <source>
        <dbReference type="ARBA" id="ARBA00022842"/>
    </source>
</evidence>
<dbReference type="PANTHER" id="PTHR10947:SF0">
    <property type="entry name" value="PHENYLALANINE--TRNA LIGASE BETA SUBUNIT"/>
    <property type="match status" value="1"/>
</dbReference>
<dbReference type="InterPro" id="IPR045864">
    <property type="entry name" value="aa-tRNA-synth_II/BPL/LPL"/>
</dbReference>
<comment type="subunit">
    <text evidence="3 15">Tetramer of two alpha and two beta subunits.</text>
</comment>
<accession>A0ABM9N8F2</accession>
<organism evidence="20 21">
    <name type="scientific">Candidatus Xenohaliotis californiensis</name>
    <dbReference type="NCBI Taxonomy" id="84677"/>
    <lineage>
        <taxon>Bacteria</taxon>
        <taxon>Pseudomonadati</taxon>
        <taxon>Pseudomonadota</taxon>
        <taxon>Alphaproteobacteria</taxon>
        <taxon>Rickettsiales</taxon>
        <taxon>Anaplasmataceae</taxon>
        <taxon>Candidatus Xenohaliotis</taxon>
    </lineage>
</organism>
<dbReference type="InterPro" id="IPR005147">
    <property type="entry name" value="tRNA_synthase_B5-dom"/>
</dbReference>
<evidence type="ECO:0000256" key="14">
    <source>
        <dbReference type="ARBA" id="ARBA00049255"/>
    </source>
</evidence>
<feature type="binding site" evidence="15">
    <location>
        <position position="449"/>
    </location>
    <ligand>
        <name>Mg(2+)</name>
        <dbReference type="ChEBI" id="CHEBI:18420"/>
        <note>shared with alpha subunit</note>
    </ligand>
</feature>
<dbReference type="Gene3D" id="3.30.930.10">
    <property type="entry name" value="Bira Bifunctional Protein, Domain 2"/>
    <property type="match status" value="1"/>
</dbReference>
<keyword evidence="10 15" id="KW-0460">Magnesium</keyword>
<dbReference type="HAMAP" id="MF_00283">
    <property type="entry name" value="Phe_tRNA_synth_beta1"/>
    <property type="match status" value="1"/>
</dbReference>
<evidence type="ECO:0000256" key="1">
    <source>
        <dbReference type="ARBA" id="ARBA00004496"/>
    </source>
</evidence>
<comment type="subcellular location">
    <subcellularLocation>
        <location evidence="1 15">Cytoplasm</location>
    </subcellularLocation>
</comment>
<dbReference type="InterPro" id="IPR005121">
    <property type="entry name" value="Fdx_antiC-bd"/>
</dbReference>
<dbReference type="Pfam" id="PF03147">
    <property type="entry name" value="FDX-ACB"/>
    <property type="match status" value="1"/>
</dbReference>
<keyword evidence="7 15" id="KW-0479">Metal-binding</keyword>
<keyword evidence="13 15" id="KW-0030">Aminoacyl-tRNA synthetase</keyword>
<dbReference type="GO" id="GO:0004826">
    <property type="term" value="F:phenylalanine-tRNA ligase activity"/>
    <property type="evidence" value="ECO:0007669"/>
    <property type="project" value="UniProtKB-EC"/>
</dbReference>
<evidence type="ECO:0000259" key="18">
    <source>
        <dbReference type="PROSITE" id="PS51447"/>
    </source>
</evidence>
<keyword evidence="4 15" id="KW-0963">Cytoplasm</keyword>
<evidence type="ECO:0000256" key="9">
    <source>
        <dbReference type="ARBA" id="ARBA00022840"/>
    </source>
</evidence>
<dbReference type="CDD" id="cd00769">
    <property type="entry name" value="PheRS_beta_core"/>
    <property type="match status" value="1"/>
</dbReference>
<dbReference type="InterPro" id="IPR002547">
    <property type="entry name" value="tRNA-bd_dom"/>
</dbReference>
<reference evidence="20 21" key="1">
    <citation type="submission" date="2024-01" db="EMBL/GenBank/DDBJ databases">
        <authorList>
            <person name="Kunselman E."/>
        </authorList>
    </citation>
    <scope>NUCLEOTIDE SEQUENCE [LARGE SCALE GENOMIC DNA]</scope>
    <source>
        <strain evidence="20">2 abalone samples</strain>
    </source>
</reference>
<protein>
    <recommendedName>
        <fullName evidence="15">Phenylalanine--tRNA ligase beta subunit</fullName>
        <ecNumber evidence="15">6.1.1.20</ecNumber>
    </recommendedName>
    <alternativeName>
        <fullName evidence="15">Phenylalanyl-tRNA synthetase beta subunit</fullName>
        <shortName evidence="15">PheRS</shortName>
    </alternativeName>
</protein>
<dbReference type="Proteomes" id="UP001314181">
    <property type="component" value="Unassembled WGS sequence"/>
</dbReference>
<dbReference type="PROSITE" id="PS51447">
    <property type="entry name" value="FDX_ACB"/>
    <property type="match status" value="1"/>
</dbReference>
<keyword evidence="9 15" id="KW-0067">ATP-binding</keyword>
<comment type="caution">
    <text evidence="15">Lacks conserved residue(s) required for the propagation of feature annotation.</text>
</comment>
<dbReference type="InterPro" id="IPR033714">
    <property type="entry name" value="tRNA_bind_bactPheRS"/>
</dbReference>
<dbReference type="EMBL" id="CAWVOK010000026">
    <property type="protein sequence ID" value="CAK8163269.1"/>
    <property type="molecule type" value="Genomic_DNA"/>
</dbReference>
<evidence type="ECO:0000256" key="6">
    <source>
        <dbReference type="ARBA" id="ARBA00022598"/>
    </source>
</evidence>
<dbReference type="SUPFAM" id="SSF54991">
    <property type="entry name" value="Anticodon-binding domain of PheRS"/>
    <property type="match status" value="1"/>
</dbReference>
<dbReference type="NCBIfam" id="NF045760">
    <property type="entry name" value="YtpR"/>
    <property type="match status" value="1"/>
</dbReference>
<feature type="binding site" evidence="15">
    <location>
        <position position="459"/>
    </location>
    <ligand>
        <name>Mg(2+)</name>
        <dbReference type="ChEBI" id="CHEBI:18420"/>
        <note>shared with alpha subunit</note>
    </ligand>
</feature>
<dbReference type="InterPro" id="IPR005146">
    <property type="entry name" value="B3/B4_tRNA-bd"/>
</dbReference>
<comment type="cofactor">
    <cofactor evidence="15">
        <name>Mg(2+)</name>
        <dbReference type="ChEBI" id="CHEBI:18420"/>
    </cofactor>
    <text evidence="15">Binds 2 magnesium ions per tetramer.</text>
</comment>
<evidence type="ECO:0000256" key="7">
    <source>
        <dbReference type="ARBA" id="ARBA00022723"/>
    </source>
</evidence>
<dbReference type="InterPro" id="IPR004532">
    <property type="entry name" value="Phe-tRNA-ligase_IIc_bsu_bact"/>
</dbReference>
<dbReference type="CDD" id="cd02796">
    <property type="entry name" value="tRNA_bind_bactPheRS"/>
    <property type="match status" value="1"/>
</dbReference>
<dbReference type="InterPro" id="IPR045060">
    <property type="entry name" value="Phe-tRNA-ligase_IIc_bsu"/>
</dbReference>
<evidence type="ECO:0000256" key="11">
    <source>
        <dbReference type="ARBA" id="ARBA00022884"/>
    </source>
</evidence>
<dbReference type="InterPro" id="IPR020825">
    <property type="entry name" value="Phe-tRNA_synthase-like_B3/B4"/>
</dbReference>
<keyword evidence="8 15" id="KW-0547">Nucleotide-binding</keyword>
<dbReference type="SMART" id="SM00874">
    <property type="entry name" value="B5"/>
    <property type="match status" value="1"/>
</dbReference>
<evidence type="ECO:0000256" key="5">
    <source>
        <dbReference type="ARBA" id="ARBA00022555"/>
    </source>
</evidence>
<dbReference type="SUPFAM" id="SSF56037">
    <property type="entry name" value="PheT/TilS domain"/>
    <property type="match status" value="1"/>
</dbReference>
<dbReference type="Pfam" id="PF03484">
    <property type="entry name" value="B5"/>
    <property type="match status" value="1"/>
</dbReference>
<dbReference type="Gene3D" id="3.30.70.380">
    <property type="entry name" value="Ferrodoxin-fold anticodon-binding domain"/>
    <property type="match status" value="1"/>
</dbReference>
<evidence type="ECO:0000256" key="3">
    <source>
        <dbReference type="ARBA" id="ARBA00011209"/>
    </source>
</evidence>
<evidence type="ECO:0000256" key="2">
    <source>
        <dbReference type="ARBA" id="ARBA00008653"/>
    </source>
</evidence>
<dbReference type="SUPFAM" id="SSF55681">
    <property type="entry name" value="Class II aaRS and biotin synthetases"/>
    <property type="match status" value="1"/>
</dbReference>
<keyword evidence="21" id="KW-1185">Reference proteome</keyword>
<evidence type="ECO:0000256" key="15">
    <source>
        <dbReference type="HAMAP-Rule" id="MF_00283"/>
    </source>
</evidence>
<dbReference type="PANTHER" id="PTHR10947">
    <property type="entry name" value="PHENYLALANYL-TRNA SYNTHETASE BETA CHAIN AND LEUCINE-RICH REPEAT-CONTAINING PROTEIN 47"/>
    <property type="match status" value="1"/>
</dbReference>
<dbReference type="SMART" id="SM00896">
    <property type="entry name" value="FDX-ACB"/>
    <property type="match status" value="1"/>
</dbReference>
<dbReference type="Gene3D" id="3.50.40.10">
    <property type="entry name" value="Phenylalanyl-trna Synthetase, Chain B, domain 3"/>
    <property type="match status" value="1"/>
</dbReference>
<evidence type="ECO:0000259" key="19">
    <source>
        <dbReference type="PROSITE" id="PS51483"/>
    </source>
</evidence>
<dbReference type="Pfam" id="PF03483">
    <property type="entry name" value="B3_4"/>
    <property type="match status" value="1"/>
</dbReference>
<name>A0ABM9N8F2_9RICK</name>
<dbReference type="PROSITE" id="PS50886">
    <property type="entry name" value="TRBD"/>
    <property type="match status" value="1"/>
</dbReference>
<dbReference type="SUPFAM" id="SSF46955">
    <property type="entry name" value="Putative DNA-binding domain"/>
    <property type="match status" value="1"/>
</dbReference>
<dbReference type="Gene3D" id="3.30.56.10">
    <property type="match status" value="2"/>
</dbReference>
<evidence type="ECO:0000256" key="13">
    <source>
        <dbReference type="ARBA" id="ARBA00023146"/>
    </source>
</evidence>
<evidence type="ECO:0000256" key="16">
    <source>
        <dbReference type="PROSITE-ProRule" id="PRU00209"/>
    </source>
</evidence>
<feature type="domain" description="B5" evidence="19">
    <location>
        <begin position="400"/>
        <end position="471"/>
    </location>
</feature>
<dbReference type="NCBIfam" id="TIGR00472">
    <property type="entry name" value="pheT_bact"/>
    <property type="match status" value="1"/>
</dbReference>
<proteinExistence type="inferred from homology"/>
<comment type="caution">
    <text evidence="20">The sequence shown here is derived from an EMBL/GenBank/DDBJ whole genome shotgun (WGS) entry which is preliminary data.</text>
</comment>
<dbReference type="RefSeq" id="WP_338364322.1">
    <property type="nucleotide sequence ID" value="NZ_CAWVOK010000026.1"/>
</dbReference>
<dbReference type="SMART" id="SM00873">
    <property type="entry name" value="B3_4"/>
    <property type="match status" value="1"/>
</dbReference>
<dbReference type="Pfam" id="PF17759">
    <property type="entry name" value="tRNA_synthFbeta"/>
    <property type="match status" value="1"/>
</dbReference>
<dbReference type="InterPro" id="IPR036690">
    <property type="entry name" value="Fdx_antiC-bd_sf"/>
</dbReference>
<evidence type="ECO:0000256" key="8">
    <source>
        <dbReference type="ARBA" id="ARBA00022741"/>
    </source>
</evidence>
<dbReference type="PROSITE" id="PS51483">
    <property type="entry name" value="B5"/>
    <property type="match status" value="1"/>
</dbReference>
<evidence type="ECO:0000256" key="12">
    <source>
        <dbReference type="ARBA" id="ARBA00022917"/>
    </source>
</evidence>
<dbReference type="EC" id="6.1.1.20" evidence="15"/>
<dbReference type="Gene3D" id="2.40.50.140">
    <property type="entry name" value="Nucleic acid-binding proteins"/>
    <property type="match status" value="1"/>
</dbReference>
<evidence type="ECO:0000256" key="4">
    <source>
        <dbReference type="ARBA" id="ARBA00022490"/>
    </source>
</evidence>
<evidence type="ECO:0000259" key="17">
    <source>
        <dbReference type="PROSITE" id="PS50886"/>
    </source>
</evidence>
<dbReference type="Pfam" id="PF01588">
    <property type="entry name" value="tRNA_bind"/>
    <property type="match status" value="1"/>
</dbReference>
<feature type="domain" description="TRNA-binding" evidence="17">
    <location>
        <begin position="39"/>
        <end position="151"/>
    </location>
</feature>
<comment type="catalytic activity">
    <reaction evidence="14 15">
        <text>tRNA(Phe) + L-phenylalanine + ATP = L-phenylalanyl-tRNA(Phe) + AMP + diphosphate + H(+)</text>
        <dbReference type="Rhea" id="RHEA:19413"/>
        <dbReference type="Rhea" id="RHEA-COMP:9668"/>
        <dbReference type="Rhea" id="RHEA-COMP:9699"/>
        <dbReference type="ChEBI" id="CHEBI:15378"/>
        <dbReference type="ChEBI" id="CHEBI:30616"/>
        <dbReference type="ChEBI" id="CHEBI:33019"/>
        <dbReference type="ChEBI" id="CHEBI:58095"/>
        <dbReference type="ChEBI" id="CHEBI:78442"/>
        <dbReference type="ChEBI" id="CHEBI:78531"/>
        <dbReference type="ChEBI" id="CHEBI:456215"/>
        <dbReference type="EC" id="6.1.1.20"/>
    </reaction>
</comment>
<keyword evidence="6 15" id="KW-0436">Ligase</keyword>
<sequence>MKFSFNILKKFLKTEASIEEVTSTLNVIGIEVESVHNLADELNNFTVASIVSLRKHPNADRLMLCELNDGSSEIRKVVCGASNLTNGMNVILAKPGTTIPNSDLTIKVSKIRGEQSNGMLCSAEELNLKGLFNDNGIIELPNNLAPGDRLVNACDLNDSTIEVAITPNRGDCASVFGIARDLATTNIGTLIQPKIKHVEMSLNRNIKIDEKLSPLICYAEINNINNSATPYWMKKELWLSDIKSITMPVDVTNYIRLIYGQPMHVYSSNAINGSINIGMLEKPLEFTALNEQIIKLTSSAMVIQDSSNMVLALAGIIGSKDSQYTQESSSITLEAAWFDPQMIAINGEKFNIHTDARYNFERSVDIEFTKNAISHAVELIITTCGGKLNQAIQFNQAKTKNQKPISYSQTKMMKFLGHEINHNTVNKIAKSLGFKLSDSTFIPPSWRQDITTEYGFFGEIIRIYGYNNIKPKPSLAYSNSTPTNDASRFIDTNIIRKILATRGMHEAITWSFNTSDENLQFTDHNNIELANPINIEMSVMRTTLLPNLLKAIKFNQNHNEHNASLFEIGNIYTEEKIVKEKLMLTAIRKGTAVEKNIHSKSRKYDALDIKADFLAITNNFLNTPITISITKNKGFSSSFAAKINEVKIGIFGKISSSIAKQYEINDDMYALILDINALIFTEKRKCTANISISKFPSIKRDFSFVLNENIKPYTVKKSIYESIKNHKLINSKIKLFDIYQNTEHKKNKKISISFQVILEPKFRTLVDSEIDKISNSIITNVINKHDATIRDGKQ</sequence>
<gene>
    <name evidence="15 20" type="primary">pheT</name>
    <name evidence="20" type="ORF">CAXC1_330029</name>
</gene>
<keyword evidence="11 16" id="KW-0694">RNA-binding</keyword>
<dbReference type="InterPro" id="IPR009061">
    <property type="entry name" value="DNA-bd_dom_put_sf"/>
</dbReference>
<feature type="domain" description="FDX-ACB" evidence="18">
    <location>
        <begin position="693"/>
        <end position="790"/>
    </location>
</feature>
<dbReference type="InterPro" id="IPR041616">
    <property type="entry name" value="PheRS_beta_core"/>
</dbReference>
<keyword evidence="12 15" id="KW-0648">Protein biosynthesis</keyword>
<evidence type="ECO:0000313" key="20">
    <source>
        <dbReference type="EMBL" id="CAK8163269.1"/>
    </source>
</evidence>
<evidence type="ECO:0000313" key="21">
    <source>
        <dbReference type="Proteomes" id="UP001314181"/>
    </source>
</evidence>
<dbReference type="SUPFAM" id="SSF50249">
    <property type="entry name" value="Nucleic acid-binding proteins"/>
    <property type="match status" value="1"/>
</dbReference>